<reference evidence="3" key="1">
    <citation type="journal article" date="2019" name="Plant Biotechnol. J.">
        <title>Genome sequencing of the Australian wild diploid species Gossypium australe highlights disease resistance and delayed gland morphogenesis.</title>
        <authorList>
            <person name="Cai Y."/>
            <person name="Cai X."/>
            <person name="Wang Q."/>
            <person name="Wang P."/>
            <person name="Zhang Y."/>
            <person name="Cai C."/>
            <person name="Xu Y."/>
            <person name="Wang K."/>
            <person name="Zhou Z."/>
            <person name="Wang C."/>
            <person name="Geng S."/>
            <person name="Li B."/>
            <person name="Dong Q."/>
            <person name="Hou Y."/>
            <person name="Wang H."/>
            <person name="Ai P."/>
            <person name="Liu Z."/>
            <person name="Yi F."/>
            <person name="Sun M."/>
            <person name="An G."/>
            <person name="Cheng J."/>
            <person name="Zhang Y."/>
            <person name="Shi Q."/>
            <person name="Xie Y."/>
            <person name="Shi X."/>
            <person name="Chang Y."/>
            <person name="Huang F."/>
            <person name="Chen Y."/>
            <person name="Hong S."/>
            <person name="Mi L."/>
            <person name="Sun Q."/>
            <person name="Zhang L."/>
            <person name="Zhou B."/>
            <person name="Peng R."/>
            <person name="Zhang X."/>
            <person name="Liu F."/>
        </authorList>
    </citation>
    <scope>NUCLEOTIDE SEQUENCE [LARGE SCALE GENOMIC DNA]</scope>
    <source>
        <strain evidence="3">cv. PA1801</strain>
    </source>
</reference>
<keyword evidence="3" id="KW-1185">Reference proteome</keyword>
<feature type="compositionally biased region" description="Polar residues" evidence="1">
    <location>
        <begin position="7"/>
        <end position="16"/>
    </location>
</feature>
<dbReference type="EMBL" id="SMMG02000005">
    <property type="protein sequence ID" value="KAA3474137.1"/>
    <property type="molecule type" value="Genomic_DNA"/>
</dbReference>
<feature type="region of interest" description="Disordered" evidence="1">
    <location>
        <begin position="1"/>
        <end position="43"/>
    </location>
</feature>
<accession>A0A5B6VZ66</accession>
<comment type="caution">
    <text evidence="2">The sequence shown here is derived from an EMBL/GenBank/DDBJ whole genome shotgun (WGS) entry which is preliminary data.</text>
</comment>
<dbReference type="Proteomes" id="UP000325315">
    <property type="component" value="Unassembled WGS sequence"/>
</dbReference>
<sequence>MAEEENVQNVRSSNVTVRGRPPRNIGNVNGSQRGTTDTAEASSPNVITGSFTLFDTNVIALIDLGSTHSYMCVNLVSSKTLSIESTEFVIRVSNPLGKCILVDKECKNCPLMF</sequence>
<feature type="compositionally biased region" description="Polar residues" evidence="1">
    <location>
        <begin position="26"/>
        <end position="43"/>
    </location>
</feature>
<evidence type="ECO:0000313" key="2">
    <source>
        <dbReference type="EMBL" id="KAA3474137.1"/>
    </source>
</evidence>
<dbReference type="AlphaFoldDB" id="A0A5B6VZ66"/>
<name>A0A5B6VZ66_9ROSI</name>
<organism evidence="2 3">
    <name type="scientific">Gossypium australe</name>
    <dbReference type="NCBI Taxonomy" id="47621"/>
    <lineage>
        <taxon>Eukaryota</taxon>
        <taxon>Viridiplantae</taxon>
        <taxon>Streptophyta</taxon>
        <taxon>Embryophyta</taxon>
        <taxon>Tracheophyta</taxon>
        <taxon>Spermatophyta</taxon>
        <taxon>Magnoliopsida</taxon>
        <taxon>eudicotyledons</taxon>
        <taxon>Gunneridae</taxon>
        <taxon>Pentapetalae</taxon>
        <taxon>rosids</taxon>
        <taxon>malvids</taxon>
        <taxon>Malvales</taxon>
        <taxon>Malvaceae</taxon>
        <taxon>Malvoideae</taxon>
        <taxon>Gossypium</taxon>
    </lineage>
</organism>
<dbReference type="OrthoDB" id="851428at2759"/>
<evidence type="ECO:0000256" key="1">
    <source>
        <dbReference type="SAM" id="MobiDB-lite"/>
    </source>
</evidence>
<protein>
    <submittedName>
        <fullName evidence="2">Gag-Pol polyprotein</fullName>
    </submittedName>
</protein>
<evidence type="ECO:0000313" key="3">
    <source>
        <dbReference type="Proteomes" id="UP000325315"/>
    </source>
</evidence>
<dbReference type="Pfam" id="PF08284">
    <property type="entry name" value="RVP_2"/>
    <property type="match status" value="1"/>
</dbReference>
<proteinExistence type="predicted"/>
<gene>
    <name evidence="2" type="ORF">EPI10_024458</name>
</gene>